<dbReference type="InterPro" id="IPR046357">
    <property type="entry name" value="PPIase_dom_sf"/>
</dbReference>
<dbReference type="InterPro" id="IPR000297">
    <property type="entry name" value="PPIase_PpiC"/>
</dbReference>
<evidence type="ECO:0000313" key="12">
    <source>
        <dbReference type="Proteomes" id="UP001345219"/>
    </source>
</evidence>
<dbReference type="GO" id="GO:0003755">
    <property type="term" value="F:peptidyl-prolyl cis-trans isomerase activity"/>
    <property type="evidence" value="ECO:0007669"/>
    <property type="project" value="UniProtKB-KW"/>
</dbReference>
<evidence type="ECO:0000259" key="10">
    <source>
        <dbReference type="PROSITE" id="PS50206"/>
    </source>
</evidence>
<comment type="caution">
    <text evidence="11">The sequence shown here is derived from an EMBL/GenBank/DDBJ whole genome shotgun (WGS) entry which is preliminary data.</text>
</comment>
<organism evidence="11 12">
    <name type="scientific">Trapa incisa</name>
    <dbReference type="NCBI Taxonomy" id="236973"/>
    <lineage>
        <taxon>Eukaryota</taxon>
        <taxon>Viridiplantae</taxon>
        <taxon>Streptophyta</taxon>
        <taxon>Embryophyta</taxon>
        <taxon>Tracheophyta</taxon>
        <taxon>Spermatophyta</taxon>
        <taxon>Magnoliopsida</taxon>
        <taxon>eudicotyledons</taxon>
        <taxon>Gunneridae</taxon>
        <taxon>Pentapetalae</taxon>
        <taxon>rosids</taxon>
        <taxon>malvids</taxon>
        <taxon>Myrtales</taxon>
        <taxon>Lythraceae</taxon>
        <taxon>Trapa</taxon>
    </lineage>
</organism>
<keyword evidence="12" id="KW-1185">Reference proteome</keyword>
<feature type="transmembrane region" description="Helical" evidence="8">
    <location>
        <begin position="107"/>
        <end position="128"/>
    </location>
</feature>
<comment type="similarity">
    <text evidence="2">Belongs to the CRT-like transporter family.</text>
</comment>
<evidence type="ECO:0000256" key="1">
    <source>
        <dbReference type="ARBA" id="ARBA00004141"/>
    </source>
</evidence>
<gene>
    <name evidence="11" type="ORF">SAY87_016777</name>
</gene>
<name>A0AAN7L7E2_9MYRT</name>
<comment type="subcellular location">
    <subcellularLocation>
        <location evidence="1">Membrane</location>
        <topology evidence="1">Multi-pass membrane protein</topology>
    </subcellularLocation>
</comment>
<dbReference type="EMBL" id="JAXIOK010000001">
    <property type="protein sequence ID" value="KAK4780671.1"/>
    <property type="molecule type" value="Genomic_DNA"/>
</dbReference>
<evidence type="ECO:0000256" key="2">
    <source>
        <dbReference type="ARBA" id="ARBA00006690"/>
    </source>
</evidence>
<keyword evidence="4 8" id="KW-0812">Transmembrane</keyword>
<feature type="transmembrane region" description="Helical" evidence="8">
    <location>
        <begin position="304"/>
        <end position="325"/>
    </location>
</feature>
<dbReference type="SMART" id="SM00450">
    <property type="entry name" value="RHOD"/>
    <property type="match status" value="1"/>
</dbReference>
<feature type="transmembrane region" description="Helical" evidence="8">
    <location>
        <begin position="180"/>
        <end position="205"/>
    </location>
</feature>
<dbReference type="InterPro" id="IPR013936">
    <property type="entry name" value="CRT-like"/>
</dbReference>
<protein>
    <recommendedName>
        <fullName evidence="13">Peptidylprolyl isomerase</fullName>
    </recommendedName>
</protein>
<evidence type="ECO:0000256" key="4">
    <source>
        <dbReference type="ARBA" id="ARBA00022692"/>
    </source>
</evidence>
<feature type="transmembrane region" description="Helical" evidence="8">
    <location>
        <begin position="417"/>
        <end position="437"/>
    </location>
</feature>
<feature type="domain" description="Rhodanese" evidence="10">
    <location>
        <begin position="679"/>
        <end position="771"/>
    </location>
</feature>
<dbReference type="InterPro" id="IPR001763">
    <property type="entry name" value="Rhodanese-like_dom"/>
</dbReference>
<feature type="transmembrane region" description="Helical" evidence="8">
    <location>
        <begin position="235"/>
        <end position="253"/>
    </location>
</feature>
<evidence type="ECO:0000256" key="7">
    <source>
        <dbReference type="PROSITE-ProRule" id="PRU00278"/>
    </source>
</evidence>
<feature type="domain" description="PpiC" evidence="9">
    <location>
        <begin position="565"/>
        <end position="655"/>
    </location>
</feature>
<keyword evidence="6 8" id="KW-0472">Membrane</keyword>
<evidence type="ECO:0000256" key="3">
    <source>
        <dbReference type="ARBA" id="ARBA00022448"/>
    </source>
</evidence>
<feature type="transmembrane region" description="Helical" evidence="8">
    <location>
        <begin position="381"/>
        <end position="405"/>
    </location>
</feature>
<keyword evidence="3" id="KW-0813">Transport</keyword>
<feature type="transmembrane region" description="Helical" evidence="8">
    <location>
        <begin position="211"/>
        <end position="228"/>
    </location>
</feature>
<keyword evidence="5 8" id="KW-1133">Transmembrane helix</keyword>
<dbReference type="Pfam" id="PF08627">
    <property type="entry name" value="CRT-like"/>
    <property type="match status" value="1"/>
</dbReference>
<dbReference type="Gene3D" id="3.40.250.10">
    <property type="entry name" value="Rhodanese-like domain"/>
    <property type="match status" value="1"/>
</dbReference>
<keyword evidence="7" id="KW-0413">Isomerase</keyword>
<sequence length="773" mass="84388">MSLSSSYRWLPSGQGAAGLRPQPLLKQRAAGIAWSDIIHPIRRPDICLRSSRSSVTWTLRVAARVSSEGGKDRRQKAGPCSFLVGDSEAGRVMEIRRVWRWGVDKRTVEIAIAAAATVVLGVGNRVLYKLALVPLKQYPFFLAQVATVGYIIVYFSILYIRYRAGIVTNEMLSMPKVPFIAVGLLEALAAATGMAAGGTLLAQYFKVPFSMLQTFLVWQILLSIIFLGRRYKANQLLGCFLVAVGVIITVASGSNAGHSLKEAGIFWSILMIISFLLQAADTVLKEIIFLDAKKQLKGGSVDLFVVNSYGSAFQALFICLLLPFLSKLWGVPFSQLPNYLRDGTACFLNIGAVSIGCEGAPLLPLLFVIVNMGYNISLLHLLKISSAVVSCLASTFSVPISVYMFTLPLPFLRVASSIPPGFVAGAVILILGLLIYAWTPNYNVAWPGLGLGSACSDFLWSIEELALAMLRASHLPPVASSAICTLRLSFISALGFSSPHRSHKYAASPPRGLISKTHLPNPPYPSPPLILNPGGPPISPHARHSRPGLRTSFRVEAGSGSSGDGKEILVQHLLVKENDQKLLLELQQRVSAGEDLSDLAVEYSICPSKEEGGMLGWIRKGQMVPEFEEAAFSAPVNKVVRCKTKFGWHLLQVLSEREESILGDILPEELHVKLQDPTFVEESQLIDVREPEEVAMASLPGFQVFPLRQFGSWGPEINSKLDTEKDTYVMCHHGMRSLQVAKWLQSQGFKRVYNLSGGIHAYAVKADPSVPTY</sequence>
<feature type="transmembrane region" description="Helical" evidence="8">
    <location>
        <begin position="345"/>
        <end position="369"/>
    </location>
</feature>
<dbReference type="PROSITE" id="PS50206">
    <property type="entry name" value="RHODANESE_3"/>
    <property type="match status" value="1"/>
</dbReference>
<feature type="transmembrane region" description="Helical" evidence="8">
    <location>
        <begin position="140"/>
        <end position="160"/>
    </location>
</feature>
<dbReference type="Pfam" id="PF00581">
    <property type="entry name" value="Rhodanese"/>
    <property type="match status" value="1"/>
</dbReference>
<reference evidence="11 12" key="1">
    <citation type="journal article" date="2023" name="Hortic Res">
        <title>Pangenome of water caltrop reveals structural variations and asymmetric subgenome divergence after allopolyploidization.</title>
        <authorList>
            <person name="Zhang X."/>
            <person name="Chen Y."/>
            <person name="Wang L."/>
            <person name="Yuan Y."/>
            <person name="Fang M."/>
            <person name="Shi L."/>
            <person name="Lu R."/>
            <person name="Comes H.P."/>
            <person name="Ma Y."/>
            <person name="Chen Y."/>
            <person name="Huang G."/>
            <person name="Zhou Y."/>
            <person name="Zheng Z."/>
            <person name="Qiu Y."/>
        </authorList>
    </citation>
    <scope>NUCLEOTIDE SEQUENCE [LARGE SCALE GENOMIC DNA]</scope>
    <source>
        <tissue evidence="11">Roots</tissue>
    </source>
</reference>
<evidence type="ECO:0000256" key="5">
    <source>
        <dbReference type="ARBA" id="ARBA00022989"/>
    </source>
</evidence>
<evidence type="ECO:0000259" key="9">
    <source>
        <dbReference type="PROSITE" id="PS50198"/>
    </source>
</evidence>
<dbReference type="PANTHER" id="PTHR31326:SF3">
    <property type="entry name" value="PROTEIN CLT3, CHLOROPLASTIC"/>
    <property type="match status" value="1"/>
</dbReference>
<feature type="transmembrane region" description="Helical" evidence="8">
    <location>
        <begin position="265"/>
        <end position="284"/>
    </location>
</feature>
<dbReference type="InterPro" id="IPR036873">
    <property type="entry name" value="Rhodanese-like_dom_sf"/>
</dbReference>
<dbReference type="AlphaFoldDB" id="A0AAN7L7E2"/>
<dbReference type="SUPFAM" id="SSF54534">
    <property type="entry name" value="FKBP-like"/>
    <property type="match status" value="1"/>
</dbReference>
<evidence type="ECO:0000256" key="6">
    <source>
        <dbReference type="ARBA" id="ARBA00023136"/>
    </source>
</evidence>
<dbReference type="Pfam" id="PF13616">
    <property type="entry name" value="Rotamase_3"/>
    <property type="match status" value="1"/>
</dbReference>
<evidence type="ECO:0000256" key="8">
    <source>
        <dbReference type="SAM" id="Phobius"/>
    </source>
</evidence>
<keyword evidence="7" id="KW-0697">Rotamase</keyword>
<dbReference type="PANTHER" id="PTHR31326">
    <property type="entry name" value="PROTEIN CLT2, CHLOROPLASTIC"/>
    <property type="match status" value="1"/>
</dbReference>
<dbReference type="Gene3D" id="3.10.50.40">
    <property type="match status" value="1"/>
</dbReference>
<dbReference type="GO" id="GO:0016020">
    <property type="term" value="C:membrane"/>
    <property type="evidence" value="ECO:0007669"/>
    <property type="project" value="UniProtKB-SubCell"/>
</dbReference>
<proteinExistence type="inferred from homology"/>
<dbReference type="Proteomes" id="UP001345219">
    <property type="component" value="Chromosome 13"/>
</dbReference>
<evidence type="ECO:0008006" key="13">
    <source>
        <dbReference type="Google" id="ProtNLM"/>
    </source>
</evidence>
<dbReference type="SUPFAM" id="SSF52821">
    <property type="entry name" value="Rhodanese/Cell cycle control phosphatase"/>
    <property type="match status" value="1"/>
</dbReference>
<accession>A0AAN7L7E2</accession>
<dbReference type="PROSITE" id="PS50198">
    <property type="entry name" value="PPIC_PPIASE_2"/>
    <property type="match status" value="1"/>
</dbReference>
<evidence type="ECO:0000313" key="11">
    <source>
        <dbReference type="EMBL" id="KAK4780671.1"/>
    </source>
</evidence>